<protein>
    <recommendedName>
        <fullName evidence="2">Heparan-alpha-glucosaminide N-acetyltransferase catalytic domain-containing protein</fullName>
    </recommendedName>
</protein>
<keyword evidence="1" id="KW-0472">Membrane</keyword>
<keyword evidence="4" id="KW-1185">Reference proteome</keyword>
<sequence>MGSTRTGPRRERIEWIDAARGVALFSMFVAHTAPSGGPAGVLNLTEHLTAALFAALIGVSARLEAGRTGLGPALLRSLWRGAVLVALTLLNVQFGAGVVDILGFLAVVTLLAALLAGLPWMVRAGLAALLMAVAPLLQSTWGAGRLVLSLTQSGLDPALASGIQDLAAGPYYRLPSLLLWALVGSLVLDSLTRGRGGKASRPRALVVCAAGTVVAVVVMVWIRWERGSFLVPYTGEQAEVVFNTALVVAVVAGCAAVVPLLPLGLTRLLAVPGSMTLSLYVAHTAFLGWVARHPGPWQVSGRYDDSWLVLGTLMLGAVMVALLWRTGVRRAPWSAGPIEGVIRAAENLVGGSRRPSSGQ</sequence>
<proteinExistence type="predicted"/>
<organism evidence="3 4">
    <name type="scientific">Micrococcus terreus</name>
    <dbReference type="NCBI Taxonomy" id="574650"/>
    <lineage>
        <taxon>Bacteria</taxon>
        <taxon>Bacillati</taxon>
        <taxon>Actinomycetota</taxon>
        <taxon>Actinomycetes</taxon>
        <taxon>Micrococcales</taxon>
        <taxon>Micrococcaceae</taxon>
        <taxon>Micrococcus</taxon>
    </lineage>
</organism>
<dbReference type="InterPro" id="IPR012429">
    <property type="entry name" value="HGSNAT_cat"/>
</dbReference>
<dbReference type="RefSeq" id="WP_091697940.1">
    <property type="nucleotide sequence ID" value="NZ_FPCG01000008.1"/>
</dbReference>
<keyword evidence="1" id="KW-1133">Transmembrane helix</keyword>
<reference evidence="3 4" key="1">
    <citation type="submission" date="2016-10" db="EMBL/GenBank/DDBJ databases">
        <authorList>
            <person name="de Groot N.N."/>
        </authorList>
    </citation>
    <scope>NUCLEOTIDE SEQUENCE [LARGE SCALE GENOMIC DNA]</scope>
    <source>
        <strain evidence="3 4">CGMCC 1.7054</strain>
    </source>
</reference>
<evidence type="ECO:0000313" key="4">
    <source>
        <dbReference type="Proteomes" id="UP000198881"/>
    </source>
</evidence>
<evidence type="ECO:0000256" key="1">
    <source>
        <dbReference type="SAM" id="Phobius"/>
    </source>
</evidence>
<dbReference type="AlphaFoldDB" id="A0A1I7MP03"/>
<feature type="transmembrane region" description="Helical" evidence="1">
    <location>
        <begin position="306"/>
        <end position="324"/>
    </location>
</feature>
<dbReference type="STRING" id="574650.SAMN04487966_10817"/>
<dbReference type="Pfam" id="PF07786">
    <property type="entry name" value="HGSNAT_cat"/>
    <property type="match status" value="1"/>
</dbReference>
<feature type="transmembrane region" description="Helical" evidence="1">
    <location>
        <begin position="268"/>
        <end position="291"/>
    </location>
</feature>
<feature type="transmembrane region" description="Helical" evidence="1">
    <location>
        <begin position="242"/>
        <end position="261"/>
    </location>
</feature>
<feature type="domain" description="Heparan-alpha-glucosaminide N-acetyltransferase catalytic" evidence="2">
    <location>
        <begin position="12"/>
        <end position="141"/>
    </location>
</feature>
<evidence type="ECO:0000259" key="2">
    <source>
        <dbReference type="Pfam" id="PF07786"/>
    </source>
</evidence>
<feature type="transmembrane region" description="Helical" evidence="1">
    <location>
        <begin position="21"/>
        <end position="41"/>
    </location>
</feature>
<accession>A0A1I7MP03</accession>
<feature type="transmembrane region" description="Helical" evidence="1">
    <location>
        <begin position="101"/>
        <end position="122"/>
    </location>
</feature>
<dbReference type="OrthoDB" id="4966979at2"/>
<name>A0A1I7MP03_9MICC</name>
<dbReference type="Proteomes" id="UP000198881">
    <property type="component" value="Unassembled WGS sequence"/>
</dbReference>
<keyword evidence="1" id="KW-0812">Transmembrane</keyword>
<feature type="transmembrane region" description="Helical" evidence="1">
    <location>
        <begin position="204"/>
        <end position="222"/>
    </location>
</feature>
<dbReference type="EMBL" id="FPCG01000008">
    <property type="protein sequence ID" value="SFV23642.1"/>
    <property type="molecule type" value="Genomic_DNA"/>
</dbReference>
<feature type="transmembrane region" description="Helical" evidence="1">
    <location>
        <begin position="129"/>
        <end position="151"/>
    </location>
</feature>
<evidence type="ECO:0000313" key="3">
    <source>
        <dbReference type="EMBL" id="SFV23642.1"/>
    </source>
</evidence>
<feature type="transmembrane region" description="Helical" evidence="1">
    <location>
        <begin position="171"/>
        <end position="192"/>
    </location>
</feature>
<gene>
    <name evidence="3" type="ORF">SAMN04487966_10817</name>
</gene>